<reference evidence="5" key="1">
    <citation type="submission" date="2020-08" db="EMBL/GenBank/DDBJ databases">
        <title>Genome public.</title>
        <authorList>
            <person name="Liu C."/>
            <person name="Sun Q."/>
        </authorList>
    </citation>
    <scope>NUCLEOTIDE SEQUENCE</scope>
    <source>
        <strain evidence="5">BX7</strain>
    </source>
</reference>
<dbReference type="Gene3D" id="2.30.110.10">
    <property type="entry name" value="Electron Transport, Fmn-binding Protein, Chain A"/>
    <property type="match status" value="1"/>
</dbReference>
<comment type="similarity">
    <text evidence="3">Belongs to the flavoredoxin family.</text>
</comment>
<dbReference type="Pfam" id="PF01613">
    <property type="entry name" value="Flavin_Reduct"/>
    <property type="match status" value="1"/>
</dbReference>
<dbReference type="RefSeq" id="WP_249300010.1">
    <property type="nucleotide sequence ID" value="NZ_JACRSP010000002.1"/>
</dbReference>
<evidence type="ECO:0000256" key="1">
    <source>
        <dbReference type="ARBA" id="ARBA00001917"/>
    </source>
</evidence>
<evidence type="ECO:0000313" key="5">
    <source>
        <dbReference type="EMBL" id="MBC8536252.1"/>
    </source>
</evidence>
<evidence type="ECO:0000259" key="4">
    <source>
        <dbReference type="SMART" id="SM00903"/>
    </source>
</evidence>
<evidence type="ECO:0000256" key="3">
    <source>
        <dbReference type="ARBA" id="ARBA00038054"/>
    </source>
</evidence>
<keyword evidence="6" id="KW-1185">Reference proteome</keyword>
<dbReference type="EMBL" id="JACRSP010000002">
    <property type="protein sequence ID" value="MBC8536252.1"/>
    <property type="molecule type" value="Genomic_DNA"/>
</dbReference>
<proteinExistence type="inferred from homology"/>
<dbReference type="InterPro" id="IPR012349">
    <property type="entry name" value="Split_barrel_FMN-bd"/>
</dbReference>
<dbReference type="AlphaFoldDB" id="A0A926HQE5"/>
<sequence>MAKQVWKPSTQLGPLPPALVTCGTVDSPNVLTVAWTGIVNSSPPMTYVSIRPERFSYGLIERSGEFVINLPTAALVRAIDLCGVRSGRDTDKFKLAHLTAEPSQHVAAPRLQESPLALECRVKETFNLGSHTMFLAEILSVDVEEKLLDERGKLRLDKAGLCAFAHGEYFALGRKIGRMGYSVKKRRAKPADRERR</sequence>
<keyword evidence="2" id="KW-0285">Flavoprotein</keyword>
<organism evidence="5 6">
    <name type="scientific">Feifania hominis</name>
    <dbReference type="NCBI Taxonomy" id="2763660"/>
    <lineage>
        <taxon>Bacteria</taxon>
        <taxon>Bacillati</taxon>
        <taxon>Bacillota</taxon>
        <taxon>Clostridia</taxon>
        <taxon>Eubacteriales</taxon>
        <taxon>Feifaniaceae</taxon>
        <taxon>Feifania</taxon>
    </lineage>
</organism>
<dbReference type="GO" id="GO:0010181">
    <property type="term" value="F:FMN binding"/>
    <property type="evidence" value="ECO:0007669"/>
    <property type="project" value="InterPro"/>
</dbReference>
<dbReference type="SUPFAM" id="SSF50475">
    <property type="entry name" value="FMN-binding split barrel"/>
    <property type="match status" value="1"/>
</dbReference>
<name>A0A926HQE5_9FIRM</name>
<gene>
    <name evidence="5" type="ORF">H8695_06040</name>
</gene>
<evidence type="ECO:0000313" key="6">
    <source>
        <dbReference type="Proteomes" id="UP000620366"/>
    </source>
</evidence>
<comment type="cofactor">
    <cofactor evidence="1">
        <name>FMN</name>
        <dbReference type="ChEBI" id="CHEBI:58210"/>
    </cofactor>
</comment>
<dbReference type="PANTHER" id="PTHR43567:SF1">
    <property type="entry name" value="FLAVOREDOXIN"/>
    <property type="match status" value="1"/>
</dbReference>
<accession>A0A926HQE5</accession>
<comment type="caution">
    <text evidence="5">The sequence shown here is derived from an EMBL/GenBank/DDBJ whole genome shotgun (WGS) entry which is preliminary data.</text>
</comment>
<protein>
    <submittedName>
        <fullName evidence="5">Flavin reductase family protein</fullName>
    </submittedName>
</protein>
<feature type="domain" description="Flavin reductase like" evidence="4">
    <location>
        <begin position="12"/>
        <end position="156"/>
    </location>
</feature>
<dbReference type="PANTHER" id="PTHR43567">
    <property type="entry name" value="FLAVOREDOXIN-RELATED-RELATED"/>
    <property type="match status" value="1"/>
</dbReference>
<dbReference type="InterPro" id="IPR002563">
    <property type="entry name" value="Flavin_Rdtase-like_dom"/>
</dbReference>
<dbReference type="Proteomes" id="UP000620366">
    <property type="component" value="Unassembled WGS sequence"/>
</dbReference>
<dbReference type="InterPro" id="IPR052174">
    <property type="entry name" value="Flavoredoxin"/>
</dbReference>
<dbReference type="SMART" id="SM00903">
    <property type="entry name" value="Flavin_Reduct"/>
    <property type="match status" value="1"/>
</dbReference>
<dbReference type="GO" id="GO:0016646">
    <property type="term" value="F:oxidoreductase activity, acting on the CH-NH group of donors, NAD or NADP as acceptor"/>
    <property type="evidence" value="ECO:0007669"/>
    <property type="project" value="UniProtKB-ARBA"/>
</dbReference>
<evidence type="ECO:0000256" key="2">
    <source>
        <dbReference type="ARBA" id="ARBA00022630"/>
    </source>
</evidence>